<dbReference type="EMBL" id="AP005447">
    <property type="protein sequence ID" value="BAC84273.1"/>
    <property type="molecule type" value="Genomic_DNA"/>
</dbReference>
<protein>
    <submittedName>
        <fullName evidence="1">Uncharacterized protein</fullName>
    </submittedName>
</protein>
<dbReference type="PROSITE" id="PS51257">
    <property type="entry name" value="PROKAR_LIPOPROTEIN"/>
    <property type="match status" value="1"/>
</dbReference>
<dbReference type="Proteomes" id="UP000000763">
    <property type="component" value="Chromosome 7"/>
</dbReference>
<dbReference type="AlphaFoldDB" id="Q6Z170"/>
<evidence type="ECO:0000313" key="1">
    <source>
        <dbReference type="EMBL" id="BAC84273.1"/>
    </source>
</evidence>
<accession>Q6Z170</accession>
<sequence>MRLFQYFFVPQLQQSVVVGGCYFQPRAGVMGQYIETHLRKKWDDWKRDWFYTALPDHLRLRLPTGPPERSAGWLAVSELGEEYTTRC</sequence>
<gene>
    <name evidence="1" type="primary">P0035G02.36</name>
</gene>
<name>Q6Z170_ORYSJ</name>
<evidence type="ECO:0000313" key="2">
    <source>
        <dbReference type="Proteomes" id="UP000000763"/>
    </source>
</evidence>
<organism evidence="1 2">
    <name type="scientific">Oryza sativa subsp. japonica</name>
    <name type="common">Rice</name>
    <dbReference type="NCBI Taxonomy" id="39947"/>
    <lineage>
        <taxon>Eukaryota</taxon>
        <taxon>Viridiplantae</taxon>
        <taxon>Streptophyta</taxon>
        <taxon>Embryophyta</taxon>
        <taxon>Tracheophyta</taxon>
        <taxon>Spermatophyta</taxon>
        <taxon>Magnoliopsida</taxon>
        <taxon>Liliopsida</taxon>
        <taxon>Poales</taxon>
        <taxon>Poaceae</taxon>
        <taxon>BOP clade</taxon>
        <taxon>Oryzoideae</taxon>
        <taxon>Oryzeae</taxon>
        <taxon>Oryzinae</taxon>
        <taxon>Oryza</taxon>
        <taxon>Oryza sativa</taxon>
    </lineage>
</organism>
<proteinExistence type="predicted"/>
<reference evidence="2" key="1">
    <citation type="journal article" date="2005" name="Nature">
        <title>The map-based sequence of the rice genome.</title>
        <authorList>
            <consortium name="International rice genome sequencing project (IRGSP)"/>
            <person name="Matsumoto T."/>
            <person name="Wu J."/>
            <person name="Kanamori H."/>
            <person name="Katayose Y."/>
            <person name="Fujisawa M."/>
            <person name="Namiki N."/>
            <person name="Mizuno H."/>
            <person name="Yamamoto K."/>
            <person name="Antonio B.A."/>
            <person name="Baba T."/>
            <person name="Sakata K."/>
            <person name="Nagamura Y."/>
            <person name="Aoki H."/>
            <person name="Arikawa K."/>
            <person name="Arita K."/>
            <person name="Bito T."/>
            <person name="Chiden Y."/>
            <person name="Fujitsuka N."/>
            <person name="Fukunaka R."/>
            <person name="Hamada M."/>
            <person name="Harada C."/>
            <person name="Hayashi A."/>
            <person name="Hijishita S."/>
            <person name="Honda M."/>
            <person name="Hosokawa S."/>
            <person name="Ichikawa Y."/>
            <person name="Idonuma A."/>
            <person name="Iijima M."/>
            <person name="Ikeda M."/>
            <person name="Ikeno M."/>
            <person name="Ito K."/>
            <person name="Ito S."/>
            <person name="Ito T."/>
            <person name="Ito Y."/>
            <person name="Ito Y."/>
            <person name="Iwabuchi A."/>
            <person name="Kamiya K."/>
            <person name="Karasawa W."/>
            <person name="Kurita K."/>
            <person name="Katagiri S."/>
            <person name="Kikuta A."/>
            <person name="Kobayashi H."/>
            <person name="Kobayashi N."/>
            <person name="Machita K."/>
            <person name="Maehara T."/>
            <person name="Masukawa M."/>
            <person name="Mizubayashi T."/>
            <person name="Mukai Y."/>
            <person name="Nagasaki H."/>
            <person name="Nagata Y."/>
            <person name="Naito S."/>
            <person name="Nakashima M."/>
            <person name="Nakama Y."/>
            <person name="Nakamichi Y."/>
            <person name="Nakamura M."/>
            <person name="Meguro A."/>
            <person name="Negishi M."/>
            <person name="Ohta I."/>
            <person name="Ohta T."/>
            <person name="Okamoto M."/>
            <person name="Ono N."/>
            <person name="Saji S."/>
            <person name="Sakaguchi M."/>
            <person name="Sakai K."/>
            <person name="Shibata M."/>
            <person name="Shimokawa T."/>
            <person name="Song J."/>
            <person name="Takazaki Y."/>
            <person name="Terasawa K."/>
            <person name="Tsugane M."/>
            <person name="Tsuji K."/>
            <person name="Ueda S."/>
            <person name="Waki K."/>
            <person name="Yamagata H."/>
            <person name="Yamamoto M."/>
            <person name="Yamamoto S."/>
            <person name="Yamane H."/>
            <person name="Yoshiki S."/>
            <person name="Yoshihara R."/>
            <person name="Yukawa K."/>
            <person name="Zhong H."/>
            <person name="Yano M."/>
            <person name="Yuan Q."/>
            <person name="Ouyang S."/>
            <person name="Liu J."/>
            <person name="Jones K.M."/>
            <person name="Gansberger K."/>
            <person name="Moffat K."/>
            <person name="Hill J."/>
            <person name="Bera J."/>
            <person name="Fadrosh D."/>
            <person name="Jin S."/>
            <person name="Johri S."/>
            <person name="Kim M."/>
            <person name="Overton L."/>
            <person name="Reardon M."/>
            <person name="Tsitrin T."/>
            <person name="Vuong H."/>
            <person name="Weaver B."/>
            <person name="Ciecko A."/>
            <person name="Tallon L."/>
            <person name="Jackson J."/>
            <person name="Pai G."/>
            <person name="Aken S.V."/>
            <person name="Utterback T."/>
            <person name="Reidmuller S."/>
            <person name="Feldblyum T."/>
            <person name="Hsiao J."/>
            <person name="Zismann V."/>
            <person name="Iobst S."/>
            <person name="de Vazeille A.R."/>
            <person name="Buell C.R."/>
            <person name="Ying K."/>
            <person name="Li Y."/>
            <person name="Lu T."/>
            <person name="Huang Y."/>
            <person name="Zhao Q."/>
            <person name="Feng Q."/>
            <person name="Zhang L."/>
            <person name="Zhu J."/>
            <person name="Weng Q."/>
            <person name="Mu J."/>
            <person name="Lu Y."/>
            <person name="Fan D."/>
            <person name="Liu Y."/>
            <person name="Guan J."/>
            <person name="Zhang Y."/>
            <person name="Yu S."/>
            <person name="Liu X."/>
            <person name="Zhang Y."/>
            <person name="Hong G."/>
            <person name="Han B."/>
            <person name="Choisne N."/>
            <person name="Demange N."/>
            <person name="Orjeda G."/>
            <person name="Samain S."/>
            <person name="Cattolico L."/>
            <person name="Pelletier E."/>
            <person name="Couloux A."/>
            <person name="Segurens B."/>
            <person name="Wincker P."/>
            <person name="D'Hont A."/>
            <person name="Scarpelli C."/>
            <person name="Weissenbach J."/>
            <person name="Salanoubat M."/>
            <person name="Quetier F."/>
            <person name="Yu Y."/>
            <person name="Kim H.R."/>
            <person name="Rambo T."/>
            <person name="Currie J."/>
            <person name="Collura K."/>
            <person name="Luo M."/>
            <person name="Yang T."/>
            <person name="Ammiraju J.S.S."/>
            <person name="Engler F."/>
            <person name="Soderlund C."/>
            <person name="Wing R.A."/>
            <person name="Palmer L.E."/>
            <person name="de la Bastide M."/>
            <person name="Spiegel L."/>
            <person name="Nascimento L."/>
            <person name="Zutavern T."/>
            <person name="O'Shaughnessy A."/>
            <person name="Dike S."/>
            <person name="Dedhia N."/>
            <person name="Preston R."/>
            <person name="Balija V."/>
            <person name="McCombie W.R."/>
            <person name="Chow T."/>
            <person name="Chen H."/>
            <person name="Chung M."/>
            <person name="Chen C."/>
            <person name="Shaw J."/>
            <person name="Wu H."/>
            <person name="Hsiao K."/>
            <person name="Chao Y."/>
            <person name="Chu M."/>
            <person name="Cheng C."/>
            <person name="Hour A."/>
            <person name="Lee P."/>
            <person name="Lin S."/>
            <person name="Lin Y."/>
            <person name="Liou J."/>
            <person name="Liu S."/>
            <person name="Hsing Y."/>
            <person name="Raghuvanshi S."/>
            <person name="Mohanty A."/>
            <person name="Bharti A.K."/>
            <person name="Gaur A."/>
            <person name="Gupta V."/>
            <person name="Kumar D."/>
            <person name="Ravi V."/>
            <person name="Vij S."/>
            <person name="Kapur A."/>
            <person name="Khurana P."/>
            <person name="Khurana P."/>
            <person name="Khurana J.P."/>
            <person name="Tyagi A.K."/>
            <person name="Gaikwad K."/>
            <person name="Singh A."/>
            <person name="Dalal V."/>
            <person name="Srivastava S."/>
            <person name="Dixit A."/>
            <person name="Pal A.K."/>
            <person name="Ghazi I.A."/>
            <person name="Yadav M."/>
            <person name="Pandit A."/>
            <person name="Bhargava A."/>
            <person name="Sureshbabu K."/>
            <person name="Batra K."/>
            <person name="Sharma T.R."/>
            <person name="Mohapatra T."/>
            <person name="Singh N.K."/>
            <person name="Messing J."/>
            <person name="Nelson A.B."/>
            <person name="Fuks G."/>
            <person name="Kavchok S."/>
            <person name="Keizer G."/>
            <person name="Linton E."/>
            <person name="Llaca V."/>
            <person name="Song R."/>
            <person name="Tanyolac B."/>
            <person name="Young S."/>
            <person name="Ho-Il K."/>
            <person name="Hahn J.H."/>
            <person name="Sangsakoo G."/>
            <person name="Vanavichit A."/>
            <person name="de Mattos Luiz.A.T."/>
            <person name="Zimmer P.D."/>
            <person name="Malone G."/>
            <person name="Dellagostin O."/>
            <person name="de Oliveira A.C."/>
            <person name="Bevan M."/>
            <person name="Bancroft I."/>
            <person name="Minx P."/>
            <person name="Cordum H."/>
            <person name="Wilson R."/>
            <person name="Cheng Z."/>
            <person name="Jin W."/>
            <person name="Jiang J."/>
            <person name="Leong S.A."/>
            <person name="Iwama H."/>
            <person name="Gojobori T."/>
            <person name="Itoh T."/>
            <person name="Niimura Y."/>
            <person name="Fujii Y."/>
            <person name="Habara T."/>
            <person name="Sakai H."/>
            <person name="Sato Y."/>
            <person name="Wilson G."/>
            <person name="Kumar K."/>
            <person name="McCouch S."/>
            <person name="Juretic N."/>
            <person name="Hoen D."/>
            <person name="Wright S."/>
            <person name="Bruskiewich R."/>
            <person name="Bureau T."/>
            <person name="Miyao A."/>
            <person name="Hirochika H."/>
            <person name="Nishikawa T."/>
            <person name="Kadowaki K."/>
            <person name="Sugiura M."/>
            <person name="Burr B."/>
            <person name="Sasaki T."/>
        </authorList>
    </citation>
    <scope>NUCLEOTIDE SEQUENCE [LARGE SCALE GENOMIC DNA]</scope>
    <source>
        <strain evidence="2">cv. Nipponbare</strain>
    </source>
</reference>
<reference evidence="2" key="2">
    <citation type="journal article" date="2008" name="Nucleic Acids Res.">
        <title>The rice annotation project database (RAP-DB): 2008 update.</title>
        <authorList>
            <consortium name="The rice annotation project (RAP)"/>
        </authorList>
    </citation>
    <scope>GENOME REANNOTATION</scope>
    <source>
        <strain evidence="2">cv. Nipponbare</strain>
    </source>
</reference>